<dbReference type="EMBL" id="FZOD01000002">
    <property type="protein sequence ID" value="SNR98351.1"/>
    <property type="molecule type" value="Genomic_DNA"/>
</dbReference>
<dbReference type="InterPro" id="IPR003593">
    <property type="entry name" value="AAA+_ATPase"/>
</dbReference>
<organism evidence="6 7">
    <name type="scientific">Streptosporangium subroseum</name>
    <dbReference type="NCBI Taxonomy" id="106412"/>
    <lineage>
        <taxon>Bacteria</taxon>
        <taxon>Bacillati</taxon>
        <taxon>Actinomycetota</taxon>
        <taxon>Actinomycetes</taxon>
        <taxon>Streptosporangiales</taxon>
        <taxon>Streptosporangiaceae</taxon>
        <taxon>Streptosporangium</taxon>
    </lineage>
</organism>
<dbReference type="AlphaFoldDB" id="A0A239ASN3"/>
<dbReference type="PANTHER" id="PTHR43776:SF7">
    <property type="entry name" value="D,D-DIPEPTIDE TRANSPORT ATP-BINDING PROTEIN DDPF-RELATED"/>
    <property type="match status" value="1"/>
</dbReference>
<dbReference type="SMART" id="SM00382">
    <property type="entry name" value="AAA"/>
    <property type="match status" value="1"/>
</dbReference>
<dbReference type="Pfam" id="PF08352">
    <property type="entry name" value="oligo_HPY"/>
    <property type="match status" value="1"/>
</dbReference>
<dbReference type="PROSITE" id="PS00211">
    <property type="entry name" value="ABC_TRANSPORTER_1"/>
    <property type="match status" value="1"/>
</dbReference>
<dbReference type="GO" id="GO:0016887">
    <property type="term" value="F:ATP hydrolysis activity"/>
    <property type="evidence" value="ECO:0007669"/>
    <property type="project" value="InterPro"/>
</dbReference>
<keyword evidence="3" id="KW-0547">Nucleotide-binding</keyword>
<dbReference type="PANTHER" id="PTHR43776">
    <property type="entry name" value="TRANSPORT ATP-BINDING PROTEIN"/>
    <property type="match status" value="1"/>
</dbReference>
<dbReference type="InterPro" id="IPR050319">
    <property type="entry name" value="ABC_transp_ATP-bind"/>
</dbReference>
<evidence type="ECO:0000313" key="7">
    <source>
        <dbReference type="Proteomes" id="UP000198282"/>
    </source>
</evidence>
<dbReference type="InterPro" id="IPR013563">
    <property type="entry name" value="Oligopep_ABC_C"/>
</dbReference>
<evidence type="ECO:0000313" key="6">
    <source>
        <dbReference type="EMBL" id="SNR98351.1"/>
    </source>
</evidence>
<keyword evidence="2" id="KW-0813">Transport</keyword>
<evidence type="ECO:0000256" key="2">
    <source>
        <dbReference type="ARBA" id="ARBA00022448"/>
    </source>
</evidence>
<dbReference type="InterPro" id="IPR003439">
    <property type="entry name" value="ABC_transporter-like_ATP-bd"/>
</dbReference>
<dbReference type="GO" id="GO:0015833">
    <property type="term" value="P:peptide transport"/>
    <property type="evidence" value="ECO:0007669"/>
    <property type="project" value="InterPro"/>
</dbReference>
<dbReference type="GO" id="GO:0055085">
    <property type="term" value="P:transmembrane transport"/>
    <property type="evidence" value="ECO:0007669"/>
    <property type="project" value="UniProtKB-ARBA"/>
</dbReference>
<evidence type="ECO:0000256" key="1">
    <source>
        <dbReference type="ARBA" id="ARBA00005417"/>
    </source>
</evidence>
<dbReference type="PROSITE" id="PS50893">
    <property type="entry name" value="ABC_TRANSPORTER_2"/>
    <property type="match status" value="1"/>
</dbReference>
<dbReference type="Pfam" id="PF00005">
    <property type="entry name" value="ABC_tran"/>
    <property type="match status" value="1"/>
</dbReference>
<protein>
    <submittedName>
        <fullName evidence="6">Peptide/nickel transport system ATP-binding protein/oligopeptide transport system ATP-binding protein</fullName>
    </submittedName>
</protein>
<dbReference type="FunFam" id="3.40.50.300:FF:000016">
    <property type="entry name" value="Oligopeptide ABC transporter ATP-binding component"/>
    <property type="match status" value="1"/>
</dbReference>
<dbReference type="Gene3D" id="3.40.50.300">
    <property type="entry name" value="P-loop containing nucleotide triphosphate hydrolases"/>
    <property type="match status" value="1"/>
</dbReference>
<dbReference type="CDD" id="cd03257">
    <property type="entry name" value="ABC_NikE_OppD_transporters"/>
    <property type="match status" value="1"/>
</dbReference>
<dbReference type="InterPro" id="IPR027417">
    <property type="entry name" value="P-loop_NTPase"/>
</dbReference>
<evidence type="ECO:0000256" key="4">
    <source>
        <dbReference type="ARBA" id="ARBA00022840"/>
    </source>
</evidence>
<dbReference type="OrthoDB" id="2986442at2"/>
<dbReference type="NCBIfam" id="NF008453">
    <property type="entry name" value="PRK11308.1"/>
    <property type="match status" value="1"/>
</dbReference>
<dbReference type="NCBIfam" id="TIGR01727">
    <property type="entry name" value="oligo_HPY"/>
    <property type="match status" value="1"/>
</dbReference>
<dbReference type="GO" id="GO:0005524">
    <property type="term" value="F:ATP binding"/>
    <property type="evidence" value="ECO:0007669"/>
    <property type="project" value="UniProtKB-KW"/>
</dbReference>
<evidence type="ECO:0000259" key="5">
    <source>
        <dbReference type="PROSITE" id="PS50893"/>
    </source>
</evidence>
<accession>A0A239ASN3</accession>
<evidence type="ECO:0000256" key="3">
    <source>
        <dbReference type="ARBA" id="ARBA00022741"/>
    </source>
</evidence>
<reference evidence="6 7" key="1">
    <citation type="submission" date="2017-06" db="EMBL/GenBank/DDBJ databases">
        <authorList>
            <person name="Kim H.J."/>
            <person name="Triplett B.A."/>
        </authorList>
    </citation>
    <scope>NUCLEOTIDE SEQUENCE [LARGE SCALE GENOMIC DNA]</scope>
    <source>
        <strain evidence="6 7">CGMCC 4.2132</strain>
    </source>
</reference>
<name>A0A239ASN3_9ACTN</name>
<gene>
    <name evidence="6" type="ORF">SAMN05216276_1002115</name>
</gene>
<sequence length="352" mass="38757">MSSPDERDAAIAADPDALLSVQGLQKHFPVTKGMLRRQVGAVKAVDGVSFDVRKGETLGLVGESGCGKSTTGRLVTRLLEPTGGKVLFEGHDITHMSQAKIRPLRRDIQMIFQDPYSSLNPRHTVGAIVGAPYRIQGIKTEQGTRKAVQEILELVGLNPEHYNRYPHEFSGGQRQRIGIARTLTLRPKLIIADEPVSALDVSIQAQVVNLMADLQKELDLTYVIVAHDLSVIRHISDRVAVMYLGKIVEIADRKDLYESPMHPYTTALMSAVPVPDPARRKDRERIRLQGDVPSPLNPPVACRFHTRCWKAQEICKTVEPPLIELAPRHRVACHFPENAPGAAPVAAGTITV</sequence>
<feature type="domain" description="ABC transporter" evidence="5">
    <location>
        <begin position="19"/>
        <end position="269"/>
    </location>
</feature>
<keyword evidence="4 6" id="KW-0067">ATP-binding</keyword>
<comment type="similarity">
    <text evidence="1">Belongs to the ABC transporter superfamily.</text>
</comment>
<dbReference type="InterPro" id="IPR017871">
    <property type="entry name" value="ABC_transporter-like_CS"/>
</dbReference>
<proteinExistence type="inferred from homology"/>
<dbReference type="SUPFAM" id="SSF52540">
    <property type="entry name" value="P-loop containing nucleoside triphosphate hydrolases"/>
    <property type="match status" value="1"/>
</dbReference>
<keyword evidence="7" id="KW-1185">Reference proteome</keyword>
<dbReference type="Proteomes" id="UP000198282">
    <property type="component" value="Unassembled WGS sequence"/>
</dbReference>